<organism evidence="2 3">
    <name type="scientific">Tessaracoccus lapidicaptus</name>
    <dbReference type="NCBI Taxonomy" id="1427523"/>
    <lineage>
        <taxon>Bacteria</taxon>
        <taxon>Bacillati</taxon>
        <taxon>Actinomycetota</taxon>
        <taxon>Actinomycetes</taxon>
        <taxon>Propionibacteriales</taxon>
        <taxon>Propionibacteriaceae</taxon>
        <taxon>Tessaracoccus</taxon>
    </lineage>
</organism>
<dbReference type="PANTHER" id="PTHR43684:SF4">
    <property type="entry name" value="ENOYL-COA HYDRATASE_ISOMERASE FAMILY PROTEIN (AFU_ORTHOLOGUE AFUA_1G01890)"/>
    <property type="match status" value="1"/>
</dbReference>
<reference evidence="3" key="1">
    <citation type="submission" date="2016-07" db="EMBL/GenBank/DDBJ databases">
        <authorList>
            <person name="Florea S."/>
            <person name="Webb J.S."/>
            <person name="Jaromczyk J."/>
            <person name="Schardl C.L."/>
        </authorList>
    </citation>
    <scope>NUCLEOTIDE SEQUENCE [LARGE SCALE GENOMIC DNA]</scope>
    <source>
        <strain evidence="3">IPBSL-7</strain>
    </source>
</reference>
<dbReference type="NCBIfam" id="NF006109">
    <property type="entry name" value="PRK08260.1"/>
    <property type="match status" value="1"/>
</dbReference>
<sequence>MSSVLLTRDDGVATLTLNRPDRLNAFTLDMGREFVAALREADADDAVRAIIVTGSGRAFCAGMELSDSDNVFGFDPRMDLTPAELRERWAEPEVTEGAREPGGKLTLAILECRKPVIAAINGPGVGIGSTMTLPMDARLASTDARMGFVFARLGITPEACSTWFLPRIVGPSRALDLLYSGDIIPAERALEIGLVDSVHSPADLLAAARAVADRMTLGRSAHAVALTRQLVWRHLASDDVLGAHLAESLALRHAAHGDGREGALAFLGKREARFTQPAPESFGHVFPSED</sequence>
<dbReference type="SUPFAM" id="SSF52096">
    <property type="entry name" value="ClpP/crotonase"/>
    <property type="match status" value="1"/>
</dbReference>
<evidence type="ECO:0000313" key="3">
    <source>
        <dbReference type="Proteomes" id="UP000093501"/>
    </source>
</evidence>
<proteinExistence type="inferred from homology"/>
<dbReference type="Gene3D" id="3.90.226.10">
    <property type="entry name" value="2-enoyl-CoA Hydratase, Chain A, domain 1"/>
    <property type="match status" value="1"/>
</dbReference>
<dbReference type="GO" id="GO:0003824">
    <property type="term" value="F:catalytic activity"/>
    <property type="evidence" value="ECO:0007669"/>
    <property type="project" value="UniProtKB-ARBA"/>
</dbReference>
<comment type="similarity">
    <text evidence="1">Belongs to the enoyl-CoA hydratase/isomerase family.</text>
</comment>
<gene>
    <name evidence="2" type="ORF">BCR15_09825</name>
</gene>
<comment type="caution">
    <text evidence="2">The sequence shown here is derived from an EMBL/GenBank/DDBJ whole genome shotgun (WGS) entry which is preliminary data.</text>
</comment>
<evidence type="ECO:0000256" key="1">
    <source>
        <dbReference type="ARBA" id="ARBA00005254"/>
    </source>
</evidence>
<name>A0A1C0AHK7_9ACTN</name>
<accession>A0A1C0AHK7</accession>
<protein>
    <recommendedName>
        <fullName evidence="4">Enoyl-CoA hydratase</fullName>
    </recommendedName>
</protein>
<dbReference type="AlphaFoldDB" id="A0A1C0AHK7"/>
<evidence type="ECO:0000313" key="2">
    <source>
        <dbReference type="EMBL" id="OCL31447.1"/>
    </source>
</evidence>
<dbReference type="Pfam" id="PF00378">
    <property type="entry name" value="ECH_1"/>
    <property type="match status" value="2"/>
</dbReference>
<dbReference type="EMBL" id="MBQD01000026">
    <property type="protein sequence ID" value="OCL31447.1"/>
    <property type="molecule type" value="Genomic_DNA"/>
</dbReference>
<dbReference type="CDD" id="cd06558">
    <property type="entry name" value="crotonase-like"/>
    <property type="match status" value="1"/>
</dbReference>
<keyword evidence="3" id="KW-1185">Reference proteome</keyword>
<dbReference type="InterPro" id="IPR001753">
    <property type="entry name" value="Enoyl-CoA_hydra/iso"/>
</dbReference>
<dbReference type="PANTHER" id="PTHR43684">
    <property type="match status" value="1"/>
</dbReference>
<dbReference type="RefSeq" id="WP_068752683.1">
    <property type="nucleotide sequence ID" value="NZ_MBQD01000026.1"/>
</dbReference>
<dbReference type="Proteomes" id="UP000093501">
    <property type="component" value="Unassembled WGS sequence"/>
</dbReference>
<evidence type="ECO:0008006" key="4">
    <source>
        <dbReference type="Google" id="ProtNLM"/>
    </source>
</evidence>
<dbReference type="InterPro" id="IPR051053">
    <property type="entry name" value="ECH/Chromodomain_protein"/>
</dbReference>
<dbReference type="InterPro" id="IPR029045">
    <property type="entry name" value="ClpP/crotonase-like_dom_sf"/>
</dbReference>